<dbReference type="InterPro" id="IPR023333">
    <property type="entry name" value="Proteasome_suB-type"/>
</dbReference>
<dbReference type="PANTHER" id="PTHR32194">
    <property type="entry name" value="METALLOPROTEASE TLDD"/>
    <property type="match status" value="1"/>
</dbReference>
<dbReference type="SUPFAM" id="SSF56235">
    <property type="entry name" value="N-terminal nucleophile aminohydrolases (Ntn hydrolases)"/>
    <property type="match status" value="1"/>
</dbReference>
<evidence type="ECO:0000256" key="5">
    <source>
        <dbReference type="ARBA" id="ARBA00022801"/>
    </source>
</evidence>
<feature type="propeptide" id="PRO_5019873757" description="Removed in mature form; by autocatalysis" evidence="9">
    <location>
        <begin position="1"/>
        <end position="9"/>
    </location>
</feature>
<evidence type="ECO:0000313" key="11">
    <source>
        <dbReference type="EMBL" id="RLG70591.1"/>
    </source>
</evidence>
<dbReference type="PRINTS" id="PR00141">
    <property type="entry name" value="PROTEASOME"/>
</dbReference>
<dbReference type="Gene3D" id="3.60.20.10">
    <property type="entry name" value="Glutamine Phosphoribosylpyrophosphate, subunit 1, domain 1"/>
    <property type="match status" value="1"/>
</dbReference>
<protein>
    <recommendedName>
        <fullName evidence="9">Proteasome subunit beta</fullName>
        <ecNumber evidence="9">3.4.25.1</ecNumber>
    </recommendedName>
    <alternativeName>
        <fullName evidence="9">20S proteasome beta subunit</fullName>
    </alternativeName>
    <alternativeName>
        <fullName evidence="9">Proteasome core protein PsmB</fullName>
    </alternativeName>
</protein>
<evidence type="ECO:0000256" key="9">
    <source>
        <dbReference type="HAMAP-Rule" id="MF_02113"/>
    </source>
</evidence>
<comment type="function">
    <text evidence="9">Component of the proteasome core, a large protease complex with broad specificity involved in protein degradation.</text>
</comment>
<name>A0A497JIG2_9ARCH</name>
<gene>
    <name evidence="9 11" type="primary">psmB</name>
    <name evidence="11" type="ORF">DRO04_01625</name>
</gene>
<keyword evidence="8 9" id="KW-0865">Zymogen</keyword>
<dbReference type="HAMAP" id="MF_02113_A">
    <property type="entry name" value="Proteasome_B_A"/>
    <property type="match status" value="1"/>
</dbReference>
<sequence>MNSKIVETGTTTVGIVAKDAVILAADSKASMAHLAYDEEAKKVFKITDRIGISIAGSVGDAQRLIRFLKSHAKLYELEHESKMTPSAAANLISNILNANRFFPYLVQFILGGVNKEPILYDLDPAGGMLERKKYAVTGSGTELALSVLDQNYKPNLSKDEALKLAVKAIKEAKRRDNYTGGFYINALIITKEGIEELTIKDLENY</sequence>
<proteinExistence type="inferred from homology"/>
<keyword evidence="3 9" id="KW-0645">Protease</keyword>
<dbReference type="GO" id="GO:0004298">
    <property type="term" value="F:threonine-type endopeptidase activity"/>
    <property type="evidence" value="ECO:0007669"/>
    <property type="project" value="UniProtKB-UniRule"/>
</dbReference>
<evidence type="ECO:0000256" key="6">
    <source>
        <dbReference type="ARBA" id="ARBA00022813"/>
    </source>
</evidence>
<dbReference type="PANTHER" id="PTHR32194:SF0">
    <property type="entry name" value="ATP-DEPENDENT PROTEASE SUBUNIT HSLV"/>
    <property type="match status" value="1"/>
</dbReference>
<evidence type="ECO:0000256" key="7">
    <source>
        <dbReference type="ARBA" id="ARBA00022942"/>
    </source>
</evidence>
<comment type="similarity">
    <text evidence="9">Belongs to the peptidase T1B family.</text>
</comment>
<dbReference type="InterPro" id="IPR029055">
    <property type="entry name" value="Ntn_hydrolases_N"/>
</dbReference>
<dbReference type="AlphaFoldDB" id="A0A497JIG2"/>
<dbReference type="EC" id="3.4.25.1" evidence="9"/>
<dbReference type="PROSITE" id="PS00854">
    <property type="entry name" value="PROTEASOME_BETA_1"/>
    <property type="match status" value="1"/>
</dbReference>
<accession>A0A497JIG2</accession>
<evidence type="ECO:0000256" key="2">
    <source>
        <dbReference type="ARBA" id="ARBA00022490"/>
    </source>
</evidence>
<reference evidence="11 12" key="1">
    <citation type="submission" date="2018-06" db="EMBL/GenBank/DDBJ databases">
        <title>Extensive metabolic versatility and redundancy in microbially diverse, dynamic hydrothermal sediments.</title>
        <authorList>
            <person name="Dombrowski N."/>
            <person name="Teske A."/>
            <person name="Baker B.J."/>
        </authorList>
    </citation>
    <scope>NUCLEOTIDE SEQUENCE [LARGE SCALE GENOMIC DNA]</scope>
    <source>
        <strain evidence="11">B51_G17</strain>
    </source>
</reference>
<comment type="subcellular location">
    <subcellularLocation>
        <location evidence="9">Cytoplasm</location>
    </subcellularLocation>
</comment>
<dbReference type="Pfam" id="PF00227">
    <property type="entry name" value="Proteasome"/>
    <property type="match status" value="1"/>
</dbReference>
<dbReference type="InterPro" id="IPR019983">
    <property type="entry name" value="Pept_T1A_Psome_bsu_arc"/>
</dbReference>
<comment type="catalytic activity">
    <reaction evidence="1 9">
        <text>Cleavage of peptide bonds with very broad specificity.</text>
        <dbReference type="EC" id="3.4.25.1"/>
    </reaction>
</comment>
<evidence type="ECO:0000256" key="10">
    <source>
        <dbReference type="PIRSR" id="PIRSR600243-1"/>
    </source>
</evidence>
<keyword evidence="5 9" id="KW-0378">Hydrolase</keyword>
<comment type="activity regulation">
    <text evidence="9">The formation of the proteasomal ATPase PAN-20S proteasome complex, via the docking of the C-termini of PAN into the intersubunit pockets in the alpha-rings, triggers opening of the gate for substrate entry. Interconversion between the open-gate and close-gate conformations leads to a dynamic regulation of the 20S proteasome proteolysis activity.</text>
</comment>
<dbReference type="InterPro" id="IPR001353">
    <property type="entry name" value="Proteasome_sua/b"/>
</dbReference>
<dbReference type="GO" id="GO:0019774">
    <property type="term" value="C:proteasome core complex, beta-subunit complex"/>
    <property type="evidence" value="ECO:0007669"/>
    <property type="project" value="UniProtKB-UniRule"/>
</dbReference>
<dbReference type="GO" id="GO:0010498">
    <property type="term" value="P:proteasomal protein catabolic process"/>
    <property type="evidence" value="ECO:0007669"/>
    <property type="project" value="UniProtKB-UniRule"/>
</dbReference>
<keyword evidence="6 9" id="KW-0068">Autocatalytic cleavage</keyword>
<organism evidence="11 12">
    <name type="scientific">Candidatus Iainarchaeum sp</name>
    <dbReference type="NCBI Taxonomy" id="3101447"/>
    <lineage>
        <taxon>Archaea</taxon>
        <taxon>Candidatus Iainarchaeota</taxon>
        <taxon>Candidatus Iainarchaeia</taxon>
        <taxon>Candidatus Iainarchaeales</taxon>
        <taxon>Candidatus Iainarchaeaceae</taxon>
        <taxon>Candidatus Iainarchaeum</taxon>
    </lineage>
</organism>
<dbReference type="NCBIfam" id="TIGR03634">
    <property type="entry name" value="arc_protsome_B"/>
    <property type="match status" value="1"/>
</dbReference>
<evidence type="ECO:0000256" key="3">
    <source>
        <dbReference type="ARBA" id="ARBA00022670"/>
    </source>
</evidence>
<keyword evidence="4 9" id="KW-0888">Threonine protease</keyword>
<comment type="subunit">
    <text evidence="9">The 20S proteasome core is composed of 14 alpha and 14 beta subunits that assemble into four stacked heptameric rings, resulting in a barrel-shaped structure. The two inner rings, each composed of seven catalytic beta subunits, are sandwiched by two outer rings, each composed of seven alpha subunits. The catalytic chamber with the active sites is on the inside of the barrel. Has a gated structure, the ends of the cylinder being occluded by the N-termini of the alpha-subunits. Is capped at one or both ends by the proteasome regulatory ATPase, PAN.</text>
</comment>
<dbReference type="InterPro" id="IPR000243">
    <property type="entry name" value="Pept_T1A_subB"/>
</dbReference>
<keyword evidence="7 9" id="KW-0647">Proteasome</keyword>
<evidence type="ECO:0000256" key="4">
    <source>
        <dbReference type="ARBA" id="ARBA00022698"/>
    </source>
</evidence>
<dbReference type="PROSITE" id="PS51476">
    <property type="entry name" value="PROTEASOME_BETA_2"/>
    <property type="match status" value="1"/>
</dbReference>
<feature type="chain" id="PRO_5023269305" description="Proteasome subunit beta" evidence="9">
    <location>
        <begin position="10"/>
        <end position="205"/>
    </location>
</feature>
<keyword evidence="2 9" id="KW-0963">Cytoplasm</keyword>
<evidence type="ECO:0000256" key="8">
    <source>
        <dbReference type="ARBA" id="ARBA00023145"/>
    </source>
</evidence>
<dbReference type="Proteomes" id="UP000278031">
    <property type="component" value="Unassembled WGS sequence"/>
</dbReference>
<comment type="caution">
    <text evidence="11">The sequence shown here is derived from an EMBL/GenBank/DDBJ whole genome shotgun (WGS) entry which is preliminary data.</text>
</comment>
<evidence type="ECO:0000313" key="12">
    <source>
        <dbReference type="Proteomes" id="UP000278031"/>
    </source>
</evidence>
<evidence type="ECO:0000256" key="1">
    <source>
        <dbReference type="ARBA" id="ARBA00001198"/>
    </source>
</evidence>
<dbReference type="EMBL" id="QMWP01000047">
    <property type="protein sequence ID" value="RLG70591.1"/>
    <property type="molecule type" value="Genomic_DNA"/>
</dbReference>
<dbReference type="GO" id="GO:0005737">
    <property type="term" value="C:cytoplasm"/>
    <property type="evidence" value="ECO:0007669"/>
    <property type="project" value="UniProtKB-SubCell"/>
</dbReference>
<dbReference type="InterPro" id="IPR016050">
    <property type="entry name" value="Proteasome_bsu_CS"/>
</dbReference>
<feature type="active site" description="Nucleophile" evidence="9 10">
    <location>
        <position position="10"/>
    </location>
</feature>